<keyword evidence="4 8" id="KW-0863">Zinc-finger</keyword>
<evidence type="ECO:0000256" key="4">
    <source>
        <dbReference type="ARBA" id="ARBA00022771"/>
    </source>
</evidence>
<dbReference type="InterPro" id="IPR024161">
    <property type="entry name" value="Znf_nanos-typ"/>
</dbReference>
<evidence type="ECO:0000256" key="8">
    <source>
        <dbReference type="PROSITE-ProRule" id="PRU00855"/>
    </source>
</evidence>
<reference evidence="10" key="1">
    <citation type="submission" date="2018-11" db="EMBL/GenBank/DDBJ databases">
        <authorList>
            <consortium name="Pathogen Informatics"/>
        </authorList>
    </citation>
    <scope>NUCLEOTIDE SEQUENCE</scope>
</reference>
<dbReference type="Pfam" id="PF05741">
    <property type="entry name" value="zf-nanos"/>
    <property type="match status" value="1"/>
</dbReference>
<evidence type="ECO:0000256" key="3">
    <source>
        <dbReference type="ARBA" id="ARBA00022723"/>
    </source>
</evidence>
<comment type="subcellular location">
    <subcellularLocation>
        <location evidence="1">Cytoplasm</location>
    </subcellularLocation>
</comment>
<dbReference type="PANTHER" id="PTHR12887">
    <property type="entry name" value="NANOS PROTEIN"/>
    <property type="match status" value="1"/>
</dbReference>
<comment type="caution">
    <text evidence="10">The sequence shown here is derived from an EMBL/GenBank/DDBJ whole genome shotgun (WGS) entry which is preliminary data.</text>
</comment>
<dbReference type="GO" id="GO:0005737">
    <property type="term" value="C:cytoplasm"/>
    <property type="evidence" value="ECO:0007669"/>
    <property type="project" value="UniProtKB-SubCell"/>
</dbReference>
<dbReference type="PROSITE" id="PS51522">
    <property type="entry name" value="ZF_NANOS"/>
    <property type="match status" value="1"/>
</dbReference>
<dbReference type="OrthoDB" id="10010129at2759"/>
<dbReference type="GO" id="GO:0006417">
    <property type="term" value="P:regulation of translation"/>
    <property type="evidence" value="ECO:0007669"/>
    <property type="project" value="UniProtKB-UniRule"/>
</dbReference>
<evidence type="ECO:0000256" key="7">
    <source>
        <dbReference type="ARBA" id="ARBA00022884"/>
    </source>
</evidence>
<evidence type="ECO:0000256" key="6">
    <source>
        <dbReference type="ARBA" id="ARBA00022845"/>
    </source>
</evidence>
<gene>
    <name evidence="10" type="ORF">PXEA_LOCUS2026</name>
</gene>
<dbReference type="GO" id="GO:0003723">
    <property type="term" value="F:RNA binding"/>
    <property type="evidence" value="ECO:0007669"/>
    <property type="project" value="UniProtKB-UniRule"/>
</dbReference>
<dbReference type="InterPro" id="IPR038129">
    <property type="entry name" value="Nanos_sf"/>
</dbReference>
<keyword evidence="3" id="KW-0479">Metal-binding</keyword>
<keyword evidence="6 8" id="KW-0810">Translation regulation</keyword>
<dbReference type="InterPro" id="IPR008705">
    <property type="entry name" value="Nanos/Xcar2"/>
</dbReference>
<keyword evidence="7 8" id="KW-0694">RNA-binding</keyword>
<dbReference type="AlphaFoldDB" id="A0A3S5A0C6"/>
<keyword evidence="2" id="KW-0963">Cytoplasm</keyword>
<name>A0A3S5A0C6_9PLAT</name>
<keyword evidence="5" id="KW-0862">Zinc</keyword>
<evidence type="ECO:0000256" key="5">
    <source>
        <dbReference type="ARBA" id="ARBA00022833"/>
    </source>
</evidence>
<sequence>MALARASQGLVPFTREMQFQLATFLNRFARWSQNLSETSVELCVFCRNNDQPYEFYTGHKVRDQQGRVSCPVLRQFTCPVCKATGDQAHTIRYCPVVENGRFMSSLSSRSIEFRPDFHAGGDATAPSISRALLRTVRPESSTCLPLQSTARLSSHYPSIFRMSKFDLPGSGTLSAPSRAALSGFCGSGELDPAPLPAHSESLDSLILASGLSGAICPDQRSRLRPLPFAESAEGSDSTVGRRAITRCSRVAAAASSTEADGQFPIEKAQSWLAW</sequence>
<comment type="similarity">
    <text evidence="8">Belongs to the nanos family.</text>
</comment>
<dbReference type="GO" id="GO:0008270">
    <property type="term" value="F:zinc ion binding"/>
    <property type="evidence" value="ECO:0007669"/>
    <property type="project" value="UniProtKB-KW"/>
</dbReference>
<evidence type="ECO:0000256" key="2">
    <source>
        <dbReference type="ARBA" id="ARBA00022490"/>
    </source>
</evidence>
<protein>
    <recommendedName>
        <fullName evidence="9">Nanos-type domain-containing protein</fullName>
    </recommendedName>
</protein>
<dbReference type="EMBL" id="CAAALY010004322">
    <property type="protein sequence ID" value="VEL08586.1"/>
    <property type="molecule type" value="Genomic_DNA"/>
</dbReference>
<proteinExistence type="inferred from homology"/>
<feature type="domain" description="Nanos-type" evidence="9">
    <location>
        <begin position="42"/>
        <end position="96"/>
    </location>
</feature>
<dbReference type="Gene3D" id="4.10.60.30">
    <property type="entry name" value="Nanos, RNA-binding domain"/>
    <property type="match status" value="1"/>
</dbReference>
<evidence type="ECO:0000313" key="10">
    <source>
        <dbReference type="EMBL" id="VEL08586.1"/>
    </source>
</evidence>
<evidence type="ECO:0000313" key="11">
    <source>
        <dbReference type="Proteomes" id="UP000784294"/>
    </source>
</evidence>
<organism evidence="10 11">
    <name type="scientific">Protopolystoma xenopodis</name>
    <dbReference type="NCBI Taxonomy" id="117903"/>
    <lineage>
        <taxon>Eukaryota</taxon>
        <taxon>Metazoa</taxon>
        <taxon>Spiralia</taxon>
        <taxon>Lophotrochozoa</taxon>
        <taxon>Platyhelminthes</taxon>
        <taxon>Monogenea</taxon>
        <taxon>Polyopisthocotylea</taxon>
        <taxon>Polystomatidea</taxon>
        <taxon>Polystomatidae</taxon>
        <taxon>Protopolystoma</taxon>
    </lineage>
</organism>
<evidence type="ECO:0000259" key="9">
    <source>
        <dbReference type="PROSITE" id="PS51522"/>
    </source>
</evidence>
<accession>A0A3S5A0C6</accession>
<evidence type="ECO:0000256" key="1">
    <source>
        <dbReference type="ARBA" id="ARBA00004496"/>
    </source>
</evidence>
<keyword evidence="11" id="KW-1185">Reference proteome</keyword>
<dbReference type="Proteomes" id="UP000784294">
    <property type="component" value="Unassembled WGS sequence"/>
</dbReference>